<evidence type="ECO:0000313" key="13">
    <source>
        <dbReference type="Proteomes" id="UP000488299"/>
    </source>
</evidence>
<dbReference type="PANTHER" id="PTHR30040">
    <property type="entry name" value="THIAMINE BIOSYNTHESIS LIPOPROTEIN APBE"/>
    <property type="match status" value="1"/>
</dbReference>
<evidence type="ECO:0000313" key="12">
    <source>
        <dbReference type="EMBL" id="KAB7732925.1"/>
    </source>
</evidence>
<dbReference type="EC" id="2.7.1.180" evidence="1 10"/>
<keyword evidence="4 10" id="KW-0808">Transferase</keyword>
<dbReference type="InterPro" id="IPR024932">
    <property type="entry name" value="ApbE"/>
</dbReference>
<name>A0A7J5U582_9BACT</name>
<dbReference type="InterPro" id="IPR003374">
    <property type="entry name" value="ApbE-like_sf"/>
</dbReference>
<comment type="caution">
    <text evidence="12">The sequence shown here is derived from an EMBL/GenBank/DDBJ whole genome shotgun (WGS) entry which is preliminary data.</text>
</comment>
<keyword evidence="6 10" id="KW-0274">FAD</keyword>
<keyword evidence="13" id="KW-1185">Reference proteome</keyword>
<evidence type="ECO:0000256" key="10">
    <source>
        <dbReference type="PIRNR" id="PIRNR006268"/>
    </source>
</evidence>
<comment type="similarity">
    <text evidence="10">Belongs to the ApbE family.</text>
</comment>
<evidence type="ECO:0000256" key="11">
    <source>
        <dbReference type="PIRSR" id="PIRSR006268-2"/>
    </source>
</evidence>
<comment type="cofactor">
    <cofactor evidence="11">
        <name>Mg(2+)</name>
        <dbReference type="ChEBI" id="CHEBI:18420"/>
    </cofactor>
    <cofactor evidence="11">
        <name>Mn(2+)</name>
        <dbReference type="ChEBI" id="CHEBI:29035"/>
    </cofactor>
    <text evidence="11">Magnesium. Can also use manganese.</text>
</comment>
<protein>
    <recommendedName>
        <fullName evidence="2 10">FAD:protein FMN transferase</fullName>
        <ecNumber evidence="1 10">2.7.1.180</ecNumber>
    </recommendedName>
    <alternativeName>
        <fullName evidence="8 10">Flavin transferase</fullName>
    </alternativeName>
</protein>
<dbReference type="Proteomes" id="UP000488299">
    <property type="component" value="Unassembled WGS sequence"/>
</dbReference>
<dbReference type="GO" id="GO:0046872">
    <property type="term" value="F:metal ion binding"/>
    <property type="evidence" value="ECO:0007669"/>
    <property type="project" value="UniProtKB-UniRule"/>
</dbReference>
<proteinExistence type="inferred from homology"/>
<evidence type="ECO:0000256" key="1">
    <source>
        <dbReference type="ARBA" id="ARBA00011955"/>
    </source>
</evidence>
<dbReference type="PIRSF" id="PIRSF006268">
    <property type="entry name" value="ApbE"/>
    <property type="match status" value="1"/>
</dbReference>
<organism evidence="12 13">
    <name type="scientific">Rudanella paleaurantiibacter</name>
    <dbReference type="NCBI Taxonomy" id="2614655"/>
    <lineage>
        <taxon>Bacteria</taxon>
        <taxon>Pseudomonadati</taxon>
        <taxon>Bacteroidota</taxon>
        <taxon>Cytophagia</taxon>
        <taxon>Cytophagales</taxon>
        <taxon>Cytophagaceae</taxon>
        <taxon>Rudanella</taxon>
    </lineage>
</organism>
<gene>
    <name evidence="12" type="ORF">F5984_02975</name>
</gene>
<dbReference type="AlphaFoldDB" id="A0A7J5U582"/>
<keyword evidence="3 10" id="KW-0285">Flavoprotein</keyword>
<dbReference type="SUPFAM" id="SSF143631">
    <property type="entry name" value="ApbE-like"/>
    <property type="match status" value="1"/>
</dbReference>
<dbReference type="PANTHER" id="PTHR30040:SF2">
    <property type="entry name" value="FAD:PROTEIN FMN TRANSFERASE"/>
    <property type="match status" value="1"/>
</dbReference>
<feature type="binding site" evidence="11">
    <location>
        <position position="293"/>
    </location>
    <ligand>
        <name>Mg(2+)</name>
        <dbReference type="ChEBI" id="CHEBI:18420"/>
    </ligand>
</feature>
<evidence type="ECO:0000256" key="8">
    <source>
        <dbReference type="ARBA" id="ARBA00031306"/>
    </source>
</evidence>
<dbReference type="RefSeq" id="WP_152122640.1">
    <property type="nucleotide sequence ID" value="NZ_WELI01000001.1"/>
</dbReference>
<evidence type="ECO:0000256" key="4">
    <source>
        <dbReference type="ARBA" id="ARBA00022679"/>
    </source>
</evidence>
<dbReference type="GO" id="GO:0016740">
    <property type="term" value="F:transferase activity"/>
    <property type="evidence" value="ECO:0007669"/>
    <property type="project" value="UniProtKB-UniRule"/>
</dbReference>
<keyword evidence="7 10" id="KW-0460">Magnesium</keyword>
<evidence type="ECO:0000256" key="6">
    <source>
        <dbReference type="ARBA" id="ARBA00022827"/>
    </source>
</evidence>
<dbReference type="EMBL" id="WELI01000001">
    <property type="protein sequence ID" value="KAB7732925.1"/>
    <property type="molecule type" value="Genomic_DNA"/>
</dbReference>
<dbReference type="Pfam" id="PF02424">
    <property type="entry name" value="ApbE"/>
    <property type="match status" value="1"/>
</dbReference>
<comment type="catalytic activity">
    <reaction evidence="9 10">
        <text>L-threonyl-[protein] + FAD = FMN-L-threonyl-[protein] + AMP + H(+)</text>
        <dbReference type="Rhea" id="RHEA:36847"/>
        <dbReference type="Rhea" id="RHEA-COMP:11060"/>
        <dbReference type="Rhea" id="RHEA-COMP:11061"/>
        <dbReference type="ChEBI" id="CHEBI:15378"/>
        <dbReference type="ChEBI" id="CHEBI:30013"/>
        <dbReference type="ChEBI" id="CHEBI:57692"/>
        <dbReference type="ChEBI" id="CHEBI:74257"/>
        <dbReference type="ChEBI" id="CHEBI:456215"/>
        <dbReference type="EC" id="2.7.1.180"/>
    </reaction>
</comment>
<evidence type="ECO:0000256" key="7">
    <source>
        <dbReference type="ARBA" id="ARBA00022842"/>
    </source>
</evidence>
<evidence type="ECO:0000256" key="3">
    <source>
        <dbReference type="ARBA" id="ARBA00022630"/>
    </source>
</evidence>
<feature type="binding site" evidence="11">
    <location>
        <position position="177"/>
    </location>
    <ligand>
        <name>Mg(2+)</name>
        <dbReference type="ChEBI" id="CHEBI:18420"/>
    </ligand>
</feature>
<evidence type="ECO:0000256" key="2">
    <source>
        <dbReference type="ARBA" id="ARBA00016337"/>
    </source>
</evidence>
<evidence type="ECO:0000256" key="5">
    <source>
        <dbReference type="ARBA" id="ARBA00022723"/>
    </source>
</evidence>
<evidence type="ECO:0000256" key="9">
    <source>
        <dbReference type="ARBA" id="ARBA00048540"/>
    </source>
</evidence>
<accession>A0A7J5U582</accession>
<reference evidence="12 13" key="1">
    <citation type="submission" date="2019-10" db="EMBL/GenBank/DDBJ databases">
        <title>Rudanella paleaurantiibacter sp. nov., isolated from sludge.</title>
        <authorList>
            <person name="Xu S.Q."/>
        </authorList>
    </citation>
    <scope>NUCLEOTIDE SEQUENCE [LARGE SCALE GENOMIC DNA]</scope>
    <source>
        <strain evidence="12 13">HX-22-17</strain>
    </source>
</reference>
<dbReference type="Gene3D" id="3.10.520.10">
    <property type="entry name" value="ApbE-like domains"/>
    <property type="match status" value="1"/>
</dbReference>
<keyword evidence="5 10" id="KW-0479">Metal-binding</keyword>
<sequence length="341" mass="38468">MYISVWSWFIICFMLLGTWSTTQAQPLERYSFRRGLMGTQFTVTLYAPDSLTAQRVYAQVSARMDTLNTILSDYLDGSEINRLSQSSGSKQAVPVSAELFDILQKGCRIAHQSGGRFDPTIGPLSQLWRRAVRQRTFPPAKERRQARRAVGYRLIRLDTVRRTVRLLRPRMRLDVGGIGQGFAVDEAGRVLRAASISRFLLDLGGDVLAGDPPPERPQGWRVDMGSGTNARPDPADTLIIYLKNGAITTSGDTYRHLDLNGRRYSHIMNPRSGLGLTHFVRTTVLAPDGYRADALTKVFSLSRGLLSYWGPNKRLARRFPGIQVWVVEQKKGRLLRWQSTR</sequence>